<reference evidence="1 2" key="1">
    <citation type="submission" date="2020-10" db="EMBL/GenBank/DDBJ databases">
        <title>The Coptis chinensis genome and diversification of protoberbering-type alkaloids.</title>
        <authorList>
            <person name="Wang B."/>
            <person name="Shu S."/>
            <person name="Song C."/>
            <person name="Liu Y."/>
        </authorList>
    </citation>
    <scope>NUCLEOTIDE SEQUENCE [LARGE SCALE GENOMIC DNA]</scope>
    <source>
        <strain evidence="1">HL-2020</strain>
        <tissue evidence="1">Leaf</tissue>
    </source>
</reference>
<evidence type="ECO:0000313" key="2">
    <source>
        <dbReference type="Proteomes" id="UP000631114"/>
    </source>
</evidence>
<keyword evidence="2" id="KW-1185">Reference proteome</keyword>
<dbReference type="PANTHER" id="PTHR46976:SF1">
    <property type="entry name" value="PROTEIN ARABIDILLO 1"/>
    <property type="match status" value="1"/>
</dbReference>
<dbReference type="OrthoDB" id="427480at2759"/>
<dbReference type="AlphaFoldDB" id="A0A835LWL8"/>
<proteinExistence type="predicted"/>
<name>A0A835LWL8_9MAGN</name>
<gene>
    <name evidence="1" type="ORF">IFM89_020798</name>
</gene>
<dbReference type="Proteomes" id="UP000631114">
    <property type="component" value="Unassembled WGS sequence"/>
</dbReference>
<dbReference type="EMBL" id="JADFTS010000005">
    <property type="protein sequence ID" value="KAF9605919.1"/>
    <property type="molecule type" value="Genomic_DNA"/>
</dbReference>
<comment type="caution">
    <text evidence="1">The sequence shown here is derived from an EMBL/GenBank/DDBJ whole genome shotgun (WGS) entry which is preliminary data.</text>
</comment>
<dbReference type="PANTHER" id="PTHR46976">
    <property type="entry name" value="PROTEIN ARABIDILLO 1"/>
    <property type="match status" value="1"/>
</dbReference>
<evidence type="ECO:0000313" key="1">
    <source>
        <dbReference type="EMBL" id="KAF9605919.1"/>
    </source>
</evidence>
<sequence>MSFSIESRWILPEKRVEKLTKQAIKNVRERDRDELQSDRSGEGVSFTHSIVRLSGCMVLNVSRVPWLLRQCFDLRGVESSPIPHRTLTPVPKGNLIDDSSLSKVAVLGMVCLGQNQIPMSDVFYEALVFADANAIKQNSMKLGAREDLYALFVGILTMRPWNRVIDPAVDHLVIKGNDSDRSELQMYASQYFPQISELLKRLPHVILLMLKTNDCLRAVTNCLVILGPVEASVDAVCQIDDFFIFFCVSASTCLRGYTSVSVCTFMAARHEKLESLQLGPEFCERISSDAIKMVGLCCPKLRILRLSGVMDVGEDAINALAKNCKQLEEICLTV</sequence>
<organism evidence="1 2">
    <name type="scientific">Coptis chinensis</name>
    <dbReference type="NCBI Taxonomy" id="261450"/>
    <lineage>
        <taxon>Eukaryota</taxon>
        <taxon>Viridiplantae</taxon>
        <taxon>Streptophyta</taxon>
        <taxon>Embryophyta</taxon>
        <taxon>Tracheophyta</taxon>
        <taxon>Spermatophyta</taxon>
        <taxon>Magnoliopsida</taxon>
        <taxon>Ranunculales</taxon>
        <taxon>Ranunculaceae</taxon>
        <taxon>Coptidoideae</taxon>
        <taxon>Coptis</taxon>
    </lineage>
</organism>
<protein>
    <submittedName>
        <fullName evidence="1">Uncharacterized protein</fullName>
    </submittedName>
</protein>
<accession>A0A835LWL8</accession>
<dbReference type="Gene3D" id="3.80.10.10">
    <property type="entry name" value="Ribonuclease Inhibitor"/>
    <property type="match status" value="1"/>
</dbReference>
<dbReference type="InterPro" id="IPR032675">
    <property type="entry name" value="LRR_dom_sf"/>
</dbReference>
<dbReference type="SUPFAM" id="SSF52047">
    <property type="entry name" value="RNI-like"/>
    <property type="match status" value="1"/>
</dbReference>